<dbReference type="NCBIfam" id="TIGR03636">
    <property type="entry name" value="uL23_arch"/>
    <property type="match status" value="1"/>
</dbReference>
<comment type="similarity">
    <text evidence="1 6 7">Belongs to the universal ribosomal protein uL23 family.</text>
</comment>
<dbReference type="EMBL" id="BMNY01000001">
    <property type="protein sequence ID" value="GGM71964.1"/>
    <property type="molecule type" value="Genomic_DNA"/>
</dbReference>
<dbReference type="GO" id="GO:1990904">
    <property type="term" value="C:ribonucleoprotein complex"/>
    <property type="evidence" value="ECO:0007669"/>
    <property type="project" value="UniProtKB-KW"/>
</dbReference>
<keyword evidence="3 6" id="KW-0694">RNA-binding</keyword>
<dbReference type="InterPro" id="IPR019985">
    <property type="entry name" value="Ribosomal_uL23"/>
</dbReference>
<evidence type="ECO:0000256" key="4">
    <source>
        <dbReference type="ARBA" id="ARBA00022980"/>
    </source>
</evidence>
<dbReference type="HAMAP" id="MF_01369_A">
    <property type="entry name" value="Ribosomal_uL23_A"/>
    <property type="match status" value="1"/>
</dbReference>
<dbReference type="GO" id="GO:0003735">
    <property type="term" value="F:structural constituent of ribosome"/>
    <property type="evidence" value="ECO:0007669"/>
    <property type="project" value="UniProtKB-UniRule"/>
</dbReference>
<evidence type="ECO:0000256" key="1">
    <source>
        <dbReference type="ARBA" id="ARBA00006700"/>
    </source>
</evidence>
<dbReference type="RefSeq" id="WP_075056249.1">
    <property type="nucleotide sequence ID" value="NZ_BMNY01000001.1"/>
</dbReference>
<keyword evidence="2 6" id="KW-0699">rRNA-binding</keyword>
<name>A0AA37BR35_9ARCH</name>
<dbReference type="AlphaFoldDB" id="A0AA37BR35"/>
<proteinExistence type="inferred from homology"/>
<dbReference type="FunFam" id="3.30.70.330:FF:000532">
    <property type="entry name" value="50S ribosomal protein L23"/>
    <property type="match status" value="1"/>
</dbReference>
<evidence type="ECO:0000256" key="6">
    <source>
        <dbReference type="HAMAP-Rule" id="MF_01369"/>
    </source>
</evidence>
<comment type="function">
    <text evidence="6">Binds to 23S rRNA. One of the proteins that surrounds the polypeptide exit tunnel on the outside of the ribosome.</text>
</comment>
<dbReference type="InterPro" id="IPR012677">
    <property type="entry name" value="Nucleotide-bd_a/b_plait_sf"/>
</dbReference>
<sequence length="85" mass="9415">MDTQSVILTPVATEKTMLMMEKENKLTFIVHRAARKADIKKAVEESFNVKVVKVNVVIGKEGKKAIVKLAPEFSAEEIAGRIGIF</sequence>
<evidence type="ECO:0000256" key="3">
    <source>
        <dbReference type="ARBA" id="ARBA00022884"/>
    </source>
</evidence>
<dbReference type="Proteomes" id="UP000632195">
    <property type="component" value="Unassembled WGS sequence"/>
</dbReference>
<dbReference type="PROSITE" id="PS00050">
    <property type="entry name" value="RIBOSOMAL_L23"/>
    <property type="match status" value="1"/>
</dbReference>
<protein>
    <recommendedName>
        <fullName evidence="6">Large ribosomal subunit protein uL23</fullName>
    </recommendedName>
</protein>
<comment type="subunit">
    <text evidence="6">Part of the 50S ribosomal subunit. Contacts protein L29.</text>
</comment>
<dbReference type="GO" id="GO:0019843">
    <property type="term" value="F:rRNA binding"/>
    <property type="evidence" value="ECO:0007669"/>
    <property type="project" value="UniProtKB-UniRule"/>
</dbReference>
<dbReference type="Pfam" id="PF00276">
    <property type="entry name" value="Ribosomal_L23"/>
    <property type="match status" value="1"/>
</dbReference>
<dbReference type="GO" id="GO:0005840">
    <property type="term" value="C:ribosome"/>
    <property type="evidence" value="ECO:0007669"/>
    <property type="project" value="UniProtKB-UniRule"/>
</dbReference>
<evidence type="ECO:0000256" key="7">
    <source>
        <dbReference type="RuleBase" id="RU003934"/>
    </source>
</evidence>
<keyword evidence="9" id="KW-1185">Reference proteome</keyword>
<accession>A0AA37BR35</accession>
<reference evidence="8" key="2">
    <citation type="submission" date="2022-09" db="EMBL/GenBank/DDBJ databases">
        <authorList>
            <person name="Sun Q."/>
            <person name="Ohkuma M."/>
        </authorList>
    </citation>
    <scope>NUCLEOTIDE SEQUENCE</scope>
    <source>
        <strain evidence="8">JCM 13583</strain>
    </source>
</reference>
<reference evidence="8" key="1">
    <citation type="journal article" date="2014" name="Int. J. Syst. Evol. Microbiol.">
        <title>Complete genome sequence of Corynebacterium casei LMG S-19264T (=DSM 44701T), isolated from a smear-ripened cheese.</title>
        <authorList>
            <consortium name="US DOE Joint Genome Institute (JGI-PGF)"/>
            <person name="Walter F."/>
            <person name="Albersmeier A."/>
            <person name="Kalinowski J."/>
            <person name="Ruckert C."/>
        </authorList>
    </citation>
    <scope>NUCLEOTIDE SEQUENCE</scope>
    <source>
        <strain evidence="8">JCM 13583</strain>
    </source>
</reference>
<gene>
    <name evidence="6" type="primary">rpl23</name>
    <name evidence="8" type="ORF">GCM10007108_07600</name>
</gene>
<dbReference type="InterPro" id="IPR001014">
    <property type="entry name" value="Ribosomal_uL23_CS"/>
</dbReference>
<keyword evidence="5 6" id="KW-0687">Ribonucleoprotein</keyword>
<dbReference type="InterPro" id="IPR013025">
    <property type="entry name" value="Ribosomal_uL23-like"/>
</dbReference>
<organism evidence="8 9">
    <name type="scientific">Thermogymnomonas acidicola</name>
    <dbReference type="NCBI Taxonomy" id="399579"/>
    <lineage>
        <taxon>Archaea</taxon>
        <taxon>Methanobacteriati</taxon>
        <taxon>Thermoplasmatota</taxon>
        <taxon>Thermoplasmata</taxon>
        <taxon>Thermoplasmatales</taxon>
        <taxon>Thermogymnomonas</taxon>
    </lineage>
</organism>
<dbReference type="NCBIfam" id="NF011118">
    <property type="entry name" value="PRK14548.1"/>
    <property type="match status" value="1"/>
</dbReference>
<evidence type="ECO:0000313" key="8">
    <source>
        <dbReference type="EMBL" id="GGM71964.1"/>
    </source>
</evidence>
<evidence type="ECO:0000313" key="9">
    <source>
        <dbReference type="Proteomes" id="UP000632195"/>
    </source>
</evidence>
<dbReference type="SUPFAM" id="SSF54189">
    <property type="entry name" value="Ribosomal proteins S24e, L23 and L15e"/>
    <property type="match status" value="1"/>
</dbReference>
<evidence type="ECO:0000256" key="2">
    <source>
        <dbReference type="ARBA" id="ARBA00022730"/>
    </source>
</evidence>
<dbReference type="InterPro" id="IPR012678">
    <property type="entry name" value="Ribosomal_uL23/eL15/eS24_sf"/>
</dbReference>
<dbReference type="PANTHER" id="PTHR11620">
    <property type="entry name" value="60S RIBOSOMAL PROTEIN L23A"/>
    <property type="match status" value="1"/>
</dbReference>
<keyword evidence="4 6" id="KW-0689">Ribosomal protein</keyword>
<evidence type="ECO:0000256" key="5">
    <source>
        <dbReference type="ARBA" id="ARBA00023274"/>
    </source>
</evidence>
<comment type="caution">
    <text evidence="8">The sequence shown here is derived from an EMBL/GenBank/DDBJ whole genome shotgun (WGS) entry which is preliminary data.</text>
</comment>
<dbReference type="Gene3D" id="3.30.70.330">
    <property type="match status" value="1"/>
</dbReference>
<dbReference type="GO" id="GO:0006412">
    <property type="term" value="P:translation"/>
    <property type="evidence" value="ECO:0007669"/>
    <property type="project" value="UniProtKB-UniRule"/>
</dbReference>